<name>A0A2M7G5G3_9BACT</name>
<evidence type="ECO:0000313" key="2">
    <source>
        <dbReference type="EMBL" id="PIW17062.1"/>
    </source>
</evidence>
<dbReference type="SUPFAM" id="SSF48452">
    <property type="entry name" value="TPR-like"/>
    <property type="match status" value="1"/>
</dbReference>
<protein>
    <submittedName>
        <fullName evidence="2">Uncharacterized protein</fullName>
    </submittedName>
</protein>
<dbReference type="Proteomes" id="UP000231019">
    <property type="component" value="Unassembled WGS sequence"/>
</dbReference>
<keyword evidence="1" id="KW-0175">Coiled coil</keyword>
<gene>
    <name evidence="2" type="ORF">COW36_10510</name>
</gene>
<reference evidence="2 3" key="1">
    <citation type="submission" date="2017-09" db="EMBL/GenBank/DDBJ databases">
        <title>Depth-based differentiation of microbial function through sediment-hosted aquifers and enrichment of novel symbionts in the deep terrestrial subsurface.</title>
        <authorList>
            <person name="Probst A.J."/>
            <person name="Ladd B."/>
            <person name="Jarett J.K."/>
            <person name="Geller-Mcgrath D.E."/>
            <person name="Sieber C.M."/>
            <person name="Emerson J.B."/>
            <person name="Anantharaman K."/>
            <person name="Thomas B.C."/>
            <person name="Malmstrom R."/>
            <person name="Stieglmeier M."/>
            <person name="Klingl A."/>
            <person name="Woyke T."/>
            <person name="Ryan C.M."/>
            <person name="Banfield J.F."/>
        </authorList>
    </citation>
    <scope>NUCLEOTIDE SEQUENCE [LARGE SCALE GENOMIC DNA]</scope>
    <source>
        <strain evidence="2">CG17_big_fil_post_rev_8_21_14_2_50_48_46</strain>
    </source>
</reference>
<proteinExistence type="predicted"/>
<dbReference type="AlphaFoldDB" id="A0A2M7G5G3"/>
<accession>A0A2M7G5G3</accession>
<comment type="caution">
    <text evidence="2">The sequence shown here is derived from an EMBL/GenBank/DDBJ whole genome shotgun (WGS) entry which is preliminary data.</text>
</comment>
<feature type="coiled-coil region" evidence="1">
    <location>
        <begin position="179"/>
        <end position="317"/>
    </location>
</feature>
<dbReference type="EMBL" id="PFFQ01000031">
    <property type="protein sequence ID" value="PIW17062.1"/>
    <property type="molecule type" value="Genomic_DNA"/>
</dbReference>
<dbReference type="Gene3D" id="1.25.40.10">
    <property type="entry name" value="Tetratricopeptide repeat domain"/>
    <property type="match status" value="1"/>
</dbReference>
<organism evidence="2 3">
    <name type="scientific">bacterium (Candidatus Blackallbacteria) CG17_big_fil_post_rev_8_21_14_2_50_48_46</name>
    <dbReference type="NCBI Taxonomy" id="2014261"/>
    <lineage>
        <taxon>Bacteria</taxon>
        <taxon>Candidatus Blackallbacteria</taxon>
    </lineage>
</organism>
<evidence type="ECO:0000313" key="3">
    <source>
        <dbReference type="Proteomes" id="UP000231019"/>
    </source>
</evidence>
<sequence>MNLNSLNAIQNLRQSQQDARTERSENFCKSGFEHLQSALEAKEDPLKREHLKAASQDFGEAIQNARSHIDAYIGMAYLLISLHDYRRALDYLKEGQRISAQDPDILLMLDILQTGSALSTQPSKPLISAPVSQSENPEVVLQALEKTIVQALQALMQEPPLPPQPVHSPKDLHHLIQNYQAWKKREQQLRLQLQALSEEMEVLALEQKLHPLELALNRQLQFIRLSKQILQLEDRIRSEEERVRTDLEKAQLLLSPEEHQRLNLDLEEFFDDCDHFADELDMLEQQKIQIPEILRHYEALLEEVENFHETLDRVEEVTPAP</sequence>
<evidence type="ECO:0000256" key="1">
    <source>
        <dbReference type="SAM" id="Coils"/>
    </source>
</evidence>
<dbReference type="InterPro" id="IPR011990">
    <property type="entry name" value="TPR-like_helical_dom_sf"/>
</dbReference>